<dbReference type="GO" id="GO:0003735">
    <property type="term" value="F:structural constituent of ribosome"/>
    <property type="evidence" value="ECO:0007669"/>
    <property type="project" value="InterPro"/>
</dbReference>
<protein>
    <recommendedName>
        <fullName evidence="4 5">Large ribosomal subunit protein bL32</fullName>
    </recommendedName>
</protein>
<dbReference type="AlphaFoldDB" id="A0A1F5EEU6"/>
<dbReference type="SUPFAM" id="SSF57829">
    <property type="entry name" value="Zn-binding ribosomal proteins"/>
    <property type="match status" value="1"/>
</dbReference>
<dbReference type="Pfam" id="PF01783">
    <property type="entry name" value="Ribosomal_L32p"/>
    <property type="match status" value="1"/>
</dbReference>
<comment type="similarity">
    <text evidence="1 5">Belongs to the bacterial ribosomal protein bL32 family.</text>
</comment>
<dbReference type="PANTHER" id="PTHR35534:SF1">
    <property type="entry name" value="LARGE RIBOSOMAL SUBUNIT PROTEIN BL32"/>
    <property type="match status" value="1"/>
</dbReference>
<dbReference type="PANTHER" id="PTHR35534">
    <property type="entry name" value="50S RIBOSOMAL PROTEIN L32"/>
    <property type="match status" value="1"/>
</dbReference>
<evidence type="ECO:0000256" key="4">
    <source>
        <dbReference type="ARBA" id="ARBA00035178"/>
    </source>
</evidence>
<sequence>MAEPKKRNNKSRRGTRRRNIKEVLPKVIYCSNCHEATLPHKVCKNCGYYGGKLIIEKPEKVSEDLEGGKEDVKIKKK</sequence>
<dbReference type="Proteomes" id="UP000178583">
    <property type="component" value="Unassembled WGS sequence"/>
</dbReference>
<evidence type="ECO:0000256" key="3">
    <source>
        <dbReference type="ARBA" id="ARBA00023274"/>
    </source>
</evidence>
<dbReference type="InterPro" id="IPR002677">
    <property type="entry name" value="Ribosomal_bL32"/>
</dbReference>
<keyword evidence="2 5" id="KW-0689">Ribosomal protein</keyword>
<dbReference type="InterPro" id="IPR044957">
    <property type="entry name" value="Ribosomal_bL32_bact"/>
</dbReference>
<organism evidence="6 7">
    <name type="scientific">Candidatus Berkelbacteria bacterium RIFOXYA2_FULL_43_10</name>
    <dbReference type="NCBI Taxonomy" id="1797472"/>
    <lineage>
        <taxon>Bacteria</taxon>
        <taxon>Candidatus Berkelbacteria</taxon>
    </lineage>
</organism>
<evidence type="ECO:0000256" key="5">
    <source>
        <dbReference type="HAMAP-Rule" id="MF_00340"/>
    </source>
</evidence>
<dbReference type="GO" id="GO:0015934">
    <property type="term" value="C:large ribosomal subunit"/>
    <property type="evidence" value="ECO:0007669"/>
    <property type="project" value="InterPro"/>
</dbReference>
<name>A0A1F5EEU6_9BACT</name>
<proteinExistence type="inferred from homology"/>
<gene>
    <name evidence="5" type="primary">rpmF</name>
    <name evidence="6" type="ORF">A2215_04105</name>
</gene>
<evidence type="ECO:0000313" key="7">
    <source>
        <dbReference type="Proteomes" id="UP000178583"/>
    </source>
</evidence>
<dbReference type="NCBIfam" id="TIGR01031">
    <property type="entry name" value="rpmF_bact"/>
    <property type="match status" value="1"/>
</dbReference>
<evidence type="ECO:0000256" key="2">
    <source>
        <dbReference type="ARBA" id="ARBA00022980"/>
    </source>
</evidence>
<reference evidence="6 7" key="1">
    <citation type="journal article" date="2016" name="Nat. Commun.">
        <title>Thousands of microbial genomes shed light on interconnected biogeochemical processes in an aquifer system.</title>
        <authorList>
            <person name="Anantharaman K."/>
            <person name="Brown C.T."/>
            <person name="Hug L.A."/>
            <person name="Sharon I."/>
            <person name="Castelle C.J."/>
            <person name="Probst A.J."/>
            <person name="Thomas B.C."/>
            <person name="Singh A."/>
            <person name="Wilkins M.J."/>
            <person name="Karaoz U."/>
            <person name="Brodie E.L."/>
            <person name="Williams K.H."/>
            <person name="Hubbard S.S."/>
            <person name="Banfield J.F."/>
        </authorList>
    </citation>
    <scope>NUCLEOTIDE SEQUENCE [LARGE SCALE GENOMIC DNA]</scope>
</reference>
<dbReference type="HAMAP" id="MF_00340">
    <property type="entry name" value="Ribosomal_bL32"/>
    <property type="match status" value="1"/>
</dbReference>
<accession>A0A1F5EEU6</accession>
<dbReference type="InterPro" id="IPR011332">
    <property type="entry name" value="Ribosomal_zn-bd"/>
</dbReference>
<dbReference type="STRING" id="1797472.A2215_04105"/>
<dbReference type="GO" id="GO:0006412">
    <property type="term" value="P:translation"/>
    <property type="evidence" value="ECO:0007669"/>
    <property type="project" value="UniProtKB-UniRule"/>
</dbReference>
<dbReference type="EMBL" id="MEZY01000002">
    <property type="protein sequence ID" value="OGD65952.1"/>
    <property type="molecule type" value="Genomic_DNA"/>
</dbReference>
<evidence type="ECO:0000313" key="6">
    <source>
        <dbReference type="EMBL" id="OGD65952.1"/>
    </source>
</evidence>
<evidence type="ECO:0000256" key="1">
    <source>
        <dbReference type="ARBA" id="ARBA00008560"/>
    </source>
</evidence>
<comment type="caution">
    <text evidence="6">The sequence shown here is derived from an EMBL/GenBank/DDBJ whole genome shotgun (WGS) entry which is preliminary data.</text>
</comment>
<keyword evidence="3 5" id="KW-0687">Ribonucleoprotein</keyword>